<name>A0AAD7F9P4_9AGAR</name>
<evidence type="ECO:0000313" key="1">
    <source>
        <dbReference type="EMBL" id="KAJ7610920.1"/>
    </source>
</evidence>
<reference evidence="1" key="1">
    <citation type="submission" date="2023-03" db="EMBL/GenBank/DDBJ databases">
        <title>Massive genome expansion in bonnet fungi (Mycena s.s.) driven by repeated elements and novel gene families across ecological guilds.</title>
        <authorList>
            <consortium name="Lawrence Berkeley National Laboratory"/>
            <person name="Harder C.B."/>
            <person name="Miyauchi S."/>
            <person name="Viragh M."/>
            <person name="Kuo A."/>
            <person name="Thoen E."/>
            <person name="Andreopoulos B."/>
            <person name="Lu D."/>
            <person name="Skrede I."/>
            <person name="Drula E."/>
            <person name="Henrissat B."/>
            <person name="Morin E."/>
            <person name="Kohler A."/>
            <person name="Barry K."/>
            <person name="LaButti K."/>
            <person name="Morin E."/>
            <person name="Salamov A."/>
            <person name="Lipzen A."/>
            <person name="Mereny Z."/>
            <person name="Hegedus B."/>
            <person name="Baldrian P."/>
            <person name="Stursova M."/>
            <person name="Weitz H."/>
            <person name="Taylor A."/>
            <person name="Grigoriev I.V."/>
            <person name="Nagy L.G."/>
            <person name="Martin F."/>
            <person name="Kauserud H."/>
        </authorList>
    </citation>
    <scope>NUCLEOTIDE SEQUENCE</scope>
    <source>
        <strain evidence="1">9284</strain>
    </source>
</reference>
<dbReference type="EMBL" id="JARKIF010000034">
    <property type="protein sequence ID" value="KAJ7610920.1"/>
    <property type="molecule type" value="Genomic_DNA"/>
</dbReference>
<organism evidence="1 2">
    <name type="scientific">Roridomyces roridus</name>
    <dbReference type="NCBI Taxonomy" id="1738132"/>
    <lineage>
        <taxon>Eukaryota</taxon>
        <taxon>Fungi</taxon>
        <taxon>Dikarya</taxon>
        <taxon>Basidiomycota</taxon>
        <taxon>Agaricomycotina</taxon>
        <taxon>Agaricomycetes</taxon>
        <taxon>Agaricomycetidae</taxon>
        <taxon>Agaricales</taxon>
        <taxon>Marasmiineae</taxon>
        <taxon>Mycenaceae</taxon>
        <taxon>Roridomyces</taxon>
    </lineage>
</organism>
<dbReference type="AlphaFoldDB" id="A0AAD7F9P4"/>
<protein>
    <submittedName>
        <fullName evidence="1">Uncharacterized protein</fullName>
    </submittedName>
</protein>
<evidence type="ECO:0000313" key="2">
    <source>
        <dbReference type="Proteomes" id="UP001221142"/>
    </source>
</evidence>
<comment type="caution">
    <text evidence="1">The sequence shown here is derived from an EMBL/GenBank/DDBJ whole genome shotgun (WGS) entry which is preliminary data.</text>
</comment>
<dbReference type="Proteomes" id="UP001221142">
    <property type="component" value="Unassembled WGS sequence"/>
</dbReference>
<keyword evidence="2" id="KW-1185">Reference proteome</keyword>
<sequence>MSIAQELIDKIVGYLGLLPFAPNFRAPTQRIIFRSLKLKLHETGYSYFPISLIFQRTPRVASYVHRLEIALPEWHVGGGMDAVRKILETPTLENVEHCYRDVGTGAYFQGNSSAARLLELSPTLLPFLFRQPLREFGLLGIRGIPIPLFLELLTAAPSFYVENSHIERGEDATTVLPPPNGRTLERLRLHPNFAEMSQLLLLTQLSSFTAELRSLSISPDQEHNRTLITSVRHTLQHITFHSLKRHTFFVPNLPPLCSVEFLLDDRYATYRLFSESFAGFLPGPNSSPDLSVVIFTFPGPTWAEHSFPVYLLRRADARLAAHPNLPCIIWKLFHVKEEHAAQLADFVTLVQDGMPLAHASGKLVIETFEDWRALVLGE</sequence>
<gene>
    <name evidence="1" type="ORF">FB45DRAFT_875638</name>
</gene>
<accession>A0AAD7F9P4</accession>
<proteinExistence type="predicted"/>